<gene>
    <name evidence="2" type="ORF">K504DRAFT_503324</name>
</gene>
<dbReference type="EMBL" id="MU005772">
    <property type="protein sequence ID" value="KAF2708127.1"/>
    <property type="molecule type" value="Genomic_DNA"/>
</dbReference>
<evidence type="ECO:0000256" key="1">
    <source>
        <dbReference type="SAM" id="MobiDB-lite"/>
    </source>
</evidence>
<dbReference type="Proteomes" id="UP000799428">
    <property type="component" value="Unassembled WGS sequence"/>
</dbReference>
<reference evidence="2" key="1">
    <citation type="journal article" date="2020" name="Stud. Mycol.">
        <title>101 Dothideomycetes genomes: a test case for predicting lifestyles and emergence of pathogens.</title>
        <authorList>
            <person name="Haridas S."/>
            <person name="Albert R."/>
            <person name="Binder M."/>
            <person name="Bloem J."/>
            <person name="Labutti K."/>
            <person name="Salamov A."/>
            <person name="Andreopoulos B."/>
            <person name="Baker S."/>
            <person name="Barry K."/>
            <person name="Bills G."/>
            <person name="Bluhm B."/>
            <person name="Cannon C."/>
            <person name="Castanera R."/>
            <person name="Culley D."/>
            <person name="Daum C."/>
            <person name="Ezra D."/>
            <person name="Gonzalez J."/>
            <person name="Henrissat B."/>
            <person name="Kuo A."/>
            <person name="Liang C."/>
            <person name="Lipzen A."/>
            <person name="Lutzoni F."/>
            <person name="Magnuson J."/>
            <person name="Mondo S."/>
            <person name="Nolan M."/>
            <person name="Ohm R."/>
            <person name="Pangilinan J."/>
            <person name="Park H.-J."/>
            <person name="Ramirez L."/>
            <person name="Alfaro M."/>
            <person name="Sun H."/>
            <person name="Tritt A."/>
            <person name="Yoshinaga Y."/>
            <person name="Zwiers L.-H."/>
            <person name="Turgeon B."/>
            <person name="Goodwin S."/>
            <person name="Spatafora J."/>
            <person name="Crous P."/>
            <person name="Grigoriev I."/>
        </authorList>
    </citation>
    <scope>NUCLEOTIDE SEQUENCE</scope>
    <source>
        <strain evidence="2">CBS 279.74</strain>
    </source>
</reference>
<dbReference type="AlphaFoldDB" id="A0A6G1K6X9"/>
<protein>
    <submittedName>
        <fullName evidence="2">Uncharacterized protein</fullName>
    </submittedName>
</protein>
<evidence type="ECO:0000313" key="3">
    <source>
        <dbReference type="Proteomes" id="UP000799428"/>
    </source>
</evidence>
<accession>A0A6G1K6X9</accession>
<organism evidence="2 3">
    <name type="scientific">Pleomassaria siparia CBS 279.74</name>
    <dbReference type="NCBI Taxonomy" id="1314801"/>
    <lineage>
        <taxon>Eukaryota</taxon>
        <taxon>Fungi</taxon>
        <taxon>Dikarya</taxon>
        <taxon>Ascomycota</taxon>
        <taxon>Pezizomycotina</taxon>
        <taxon>Dothideomycetes</taxon>
        <taxon>Pleosporomycetidae</taxon>
        <taxon>Pleosporales</taxon>
        <taxon>Pleomassariaceae</taxon>
        <taxon>Pleomassaria</taxon>
    </lineage>
</organism>
<sequence length="202" mass="22482">MTAQYPWVQNSTSIQLSSKSTVPGQDTAHRDHWSQSTDMTDAADSSKEFALTLENPALKTPNDLFEDHESLHGLSWFIQAKSTPSRITEFGFGVRDFDSFVAQSSCPIVPISHDYGQLKFIQRTILPPHHISTRISSPPYSALSSTQKIVLQRTCRCPHPVYQNKSLIPFASLHTGKNNSMNRNYLMKDSMRSGAASISGIP</sequence>
<feature type="region of interest" description="Disordered" evidence="1">
    <location>
        <begin position="16"/>
        <end position="39"/>
    </location>
</feature>
<name>A0A6G1K6X9_9PLEO</name>
<proteinExistence type="predicted"/>
<evidence type="ECO:0000313" key="2">
    <source>
        <dbReference type="EMBL" id="KAF2708127.1"/>
    </source>
</evidence>
<keyword evidence="3" id="KW-1185">Reference proteome</keyword>